<proteinExistence type="predicted"/>
<comment type="caution">
    <text evidence="1">The sequence shown here is derived from an EMBL/GenBank/DDBJ whole genome shotgun (WGS) entry which is preliminary data.</text>
</comment>
<protein>
    <submittedName>
        <fullName evidence="1">Uncharacterized protein</fullName>
    </submittedName>
</protein>
<gene>
    <name evidence="1" type="ORF">SDC9_165058</name>
</gene>
<accession>A0A645G0L4</accession>
<reference evidence="1" key="1">
    <citation type="submission" date="2019-08" db="EMBL/GenBank/DDBJ databases">
        <authorList>
            <person name="Kucharzyk K."/>
            <person name="Murdoch R.W."/>
            <person name="Higgins S."/>
            <person name="Loffler F."/>
        </authorList>
    </citation>
    <scope>NUCLEOTIDE SEQUENCE</scope>
</reference>
<dbReference type="AlphaFoldDB" id="A0A645G0L4"/>
<name>A0A645G0L4_9ZZZZ</name>
<dbReference type="EMBL" id="VSSQ01064885">
    <property type="protein sequence ID" value="MPN17703.1"/>
    <property type="molecule type" value="Genomic_DNA"/>
</dbReference>
<evidence type="ECO:0000313" key="1">
    <source>
        <dbReference type="EMBL" id="MPN17703.1"/>
    </source>
</evidence>
<organism evidence="1">
    <name type="scientific">bioreactor metagenome</name>
    <dbReference type="NCBI Taxonomy" id="1076179"/>
    <lineage>
        <taxon>unclassified sequences</taxon>
        <taxon>metagenomes</taxon>
        <taxon>ecological metagenomes</taxon>
    </lineage>
</organism>
<sequence>MIWTAYSYNHVLKPRFKDVSYYMNKDYKTTSGECSNVNTKSKGTTPSFVLEGETYYYNPWFNKIHKNKNYKLRYLPNSKYVIELEEVK</sequence>